<dbReference type="EMBL" id="JANJYJ010000008">
    <property type="protein sequence ID" value="KAK3193190.1"/>
    <property type="molecule type" value="Genomic_DNA"/>
</dbReference>
<dbReference type="Proteomes" id="UP001281410">
    <property type="component" value="Unassembled WGS sequence"/>
</dbReference>
<dbReference type="AlphaFoldDB" id="A0AAD9ZTW0"/>
<protein>
    <recommendedName>
        <fullName evidence="3">F-box associated domain-containing protein</fullName>
    </recommendedName>
</protein>
<reference evidence="1" key="1">
    <citation type="journal article" date="2023" name="Plant J.">
        <title>Genome sequences and population genomics provide insights into the demographic history, inbreeding, and mutation load of two 'living fossil' tree species of Dipteronia.</title>
        <authorList>
            <person name="Feng Y."/>
            <person name="Comes H.P."/>
            <person name="Chen J."/>
            <person name="Zhu S."/>
            <person name="Lu R."/>
            <person name="Zhang X."/>
            <person name="Li P."/>
            <person name="Qiu J."/>
            <person name="Olsen K.M."/>
            <person name="Qiu Y."/>
        </authorList>
    </citation>
    <scope>NUCLEOTIDE SEQUENCE</scope>
    <source>
        <strain evidence="1">NBL</strain>
    </source>
</reference>
<accession>A0AAD9ZTW0</accession>
<evidence type="ECO:0008006" key="3">
    <source>
        <dbReference type="Google" id="ProtNLM"/>
    </source>
</evidence>
<gene>
    <name evidence="1" type="ORF">Dsin_024500</name>
</gene>
<comment type="caution">
    <text evidence="1">The sequence shown here is derived from an EMBL/GenBank/DDBJ whole genome shotgun (WGS) entry which is preliminary data.</text>
</comment>
<keyword evidence="2" id="KW-1185">Reference proteome</keyword>
<organism evidence="1 2">
    <name type="scientific">Dipteronia sinensis</name>
    <dbReference type="NCBI Taxonomy" id="43782"/>
    <lineage>
        <taxon>Eukaryota</taxon>
        <taxon>Viridiplantae</taxon>
        <taxon>Streptophyta</taxon>
        <taxon>Embryophyta</taxon>
        <taxon>Tracheophyta</taxon>
        <taxon>Spermatophyta</taxon>
        <taxon>Magnoliopsida</taxon>
        <taxon>eudicotyledons</taxon>
        <taxon>Gunneridae</taxon>
        <taxon>Pentapetalae</taxon>
        <taxon>rosids</taxon>
        <taxon>malvids</taxon>
        <taxon>Sapindales</taxon>
        <taxon>Sapindaceae</taxon>
        <taxon>Hippocastanoideae</taxon>
        <taxon>Acereae</taxon>
        <taxon>Dipteronia</taxon>
    </lineage>
</organism>
<evidence type="ECO:0000313" key="2">
    <source>
        <dbReference type="Proteomes" id="UP001281410"/>
    </source>
</evidence>
<evidence type="ECO:0000313" key="1">
    <source>
        <dbReference type="EMBL" id="KAK3193190.1"/>
    </source>
</evidence>
<proteinExistence type="predicted"/>
<name>A0AAD9ZTW0_9ROSI</name>
<sequence length="180" mass="20230">MWNPSVNKYTTLPKPSHNPCYLGFSINPKSGHLDDFKVVTIFANANAEIMLPDILSNDNSAKFVNVVSGHLCVFATADWDFCAYELWMMMEYGVVDSWTKMCKIEKPEKFWWRPLGFTATGNLVARGNCKHDENTLLVYNPVRKKFKCLGGHLPHLPFQVLAFAVSVIAPVPHPLIVGTS</sequence>